<dbReference type="InterPro" id="IPR036866">
    <property type="entry name" value="RibonucZ/Hydroxyglut_hydro"/>
</dbReference>
<accession>A0A151ZBL5</accession>
<name>A0A151ZBL5_TIELA</name>
<protein>
    <submittedName>
        <fullName evidence="2">Uncharacterized protein</fullName>
    </submittedName>
</protein>
<evidence type="ECO:0000256" key="1">
    <source>
        <dbReference type="SAM" id="MobiDB-lite"/>
    </source>
</evidence>
<dbReference type="EMBL" id="LODT01000035">
    <property type="protein sequence ID" value="KYQ91336.1"/>
    <property type="molecule type" value="Genomic_DNA"/>
</dbReference>
<feature type="region of interest" description="Disordered" evidence="1">
    <location>
        <begin position="524"/>
        <end position="572"/>
    </location>
</feature>
<dbReference type="Gene3D" id="3.60.15.10">
    <property type="entry name" value="Ribonuclease Z/Hydroxyacylglutathione hydrolase-like"/>
    <property type="match status" value="1"/>
</dbReference>
<dbReference type="SUPFAM" id="SSF56281">
    <property type="entry name" value="Metallo-hydrolase/oxidoreductase"/>
    <property type="match status" value="1"/>
</dbReference>
<sequence>MSNKTPITINDDDYFLYPTSVEWTRSNSNSDSKNASGACHIVPVMVNITTKVVEFVLIDSGNSETHEKILSFMDFIRSKLYTPKIIGLILSHYDSDHSGGIDKTIGTWNVPGSTYEKFKNFIVTDEFKFFAYGYPNSNQISMKQKFTDFFFPDASKVATLPTSNADINSHDDASRVVYQLSYGKLLVRKWYLDNKSTSETPLTVVYRKPASGTFTTPHITLKSGTVSEVKEDKAPANLNSLVTIFFGPVHYVFTGDSIYRYITIFTRWIPRTPTIFNKLKNDLFPNTTPTLEQIYKAMFSIIDHQKSDKDFDKTTIGKAYIKIGGNGKTSGKFACMEMGHHGSICNGLPSKTLSDTHNQYVDPSNPVKSSKFTDAQAVETLKKIVEFYAEYTDTLFVNSAGTSYHASPRYFPHLENFPLMISYASPYFVQQEKTLANGKKVNQAYGYPDIDNNGVVVDFDYNPLTLNSLVFLLQSPYQIQNFKFPRDTFTKINKINVFQFTEIYSQKKYHPILNQLIRDTVASTTSLTSTPPPPPTSTPPPPKPKKSKAKSKLGDAPVLANAKRKTEPPKKYIVQSTTSKKVATIKGIKKKTSKKLFSVSSTMVPHEFIVTSQSAFTVDIPEDIFQNGGNVDSNGTPAITIEPFTFTTENSPVRINDYLVHNNYFEDTNQQVLYQSIKNSIIGTYNFTFPNQVDYDMTNPSIIFRMNYIETTKQPVVIGLLFKKAIDENSPITECVRVINMGKYQTLTSLDTPLFPSNGTNIMVNLYKELSPNISFAYQVNFNPVSGTAAGDFGFFSHTEQEFSLYDVFQIPFFQEMKDNLSTFSTYFKDLIPYENGTEQEVETALNDFLQSVKVRSLDGVCEGTLDLNNYESFIQIPNLQQIELILDFTPVANCKLFTILHLESIFFKIGFGKGIEIDDTLNPSVDKTVWNLQEFSIGGMFAGPSAGTDIEVILDLNIGKDAFAIHFYQIQADQSTGKTEIPFNDFHTHVNSNITINEVPTTPFDFSNLPLVGNLALNSLKGLSIYLSSKTYKFAGFYVLIDFQQKIHLTHNIYLTDATIELESVNGNASPGNALSFTDLSCFFEFGTKDANNVEIEIGKLTVVFDSSTNTTVDAKVMLYRDNGEDTSLKTILGYFIGANEVNGLLADFPITDSVLQTFALEEIELKINLTTKTIESFHFNIYTVHPISISTNVQLDLNNFTFNYYNSGQNKLFNLSSDLFFNNKELKFLIQRESSQDGTGDWRFIFDYDSIQQWSLLPKYQDVVSLGSDDSFVENILDAIQLRKVHLSYDKGTVGGSQVLFYTEIDKLKLGIAYFQSKINIFFLMEYQLGSKNEGVHATFIDDLMEPIDFVASKLFGKLDVNFKFLRIADYTDDAQAQTQLLQMIQRDSALSEIQSQFNGYIVNDCLMISFECVCEFLNTLEKNLARKDNGSSSTILFSLAKISGEYKIKAAYECNIEFGGRFKIKEFAIEADIIPSTEQFSLSLGCKGQTTTRGKFLSETSNILSGQIGVAFNKLGVNVILGIEVDNWFQPFDINWLHIKKVRVGGAFNPETIISAIDLDAEFEMIALEDQITANDINQLPIVAKQYEGVNTGNPSFIFKLKLDIGQDLFDFEINIENLKLITVFRDIHQRDTDSQLLKDIDIQELNLQGSNMNNQLKFEIELSLTIQDFDAFLRIGFLESAGNTSLKAMGLFSPIILLDGRLEIANTSRIEKDAYDQGLPVPISDPQIKAIETSIFNSIQAMKNNKGSRPLIEPNNVTHNTLTQKINDISTNQGAMFQLLLDQSTIDIQVSAGLKILKSYGVVTASISKTKFYLSGALVLGNAFQLIIEALVTKQMLKFSTNIEWDFSLTTPDIYIGSVNVFPSINVTSKFNGMLEVSFDSSDTSNCKIGIAVDFELNDFIHLYIPKFQVTLSDLEHIASNIVNYIKNCFKDIILPFLKNNPISHFILDTMPNFFKNSANQLALWAKELGHSASEVKDWLIQKLGPDAVKTVLVNIYNLASDAADAICGIIKEVAKKVIDDVIDGVKKGWNSTKHWWHSIFGFMLEFGDSSSIMYSISGINVNPNAFFHKHLEITNHTVNIVSDVISFIEYNELVFDLSSIHHLKPIHIDTANQLHQSLTKFSNYLNNLNVLDKSKMMKPLEKVLEFFESMVHQLTTLTDALIVDSFNTTTNKHQIDQWFKDGTPKMYKAFFIRQMTSFVKYMILLYNKICPLFQFYDQFINTYRQSPKHQLTQISKLNVMKHLNSCLLVDSLSGNGSVFTKGTGTFIVIDSRIHKINSGIVLGAITIDSLEVDNKSLADSDDQIRIGESLENSTLLKYRLNSTTSYNYYLQVNGSIRLIDSSMQSHFAINDSTKVTEKPDLYDYFELQPITKFKSELEGFTINTNSSSIFNDGALQFETGQKSLDDIFIGSIIQVSGTTCNLLVVSRELAFNIDSSLLNSASHDIIIRFLRTLTVPLPTSEGRLPVYRLTFEQIPASYKTIISNTIFYVERDRNNTVSHPSTSNPPVDTNNTYEYFAFDPSAKYITENEPEIRPQPIDLKPLLPKLPLFTSTDAFKKVTYAENLSILFWVTNEFMFPLDFNTITNVEFVPPTGFKQSNLVIKKDLIPKRTGQIIE</sequence>
<evidence type="ECO:0000313" key="2">
    <source>
        <dbReference type="EMBL" id="KYQ91336.1"/>
    </source>
</evidence>
<dbReference type="InParanoid" id="A0A151ZBL5"/>
<dbReference type="Proteomes" id="UP000076078">
    <property type="component" value="Unassembled WGS sequence"/>
</dbReference>
<reference evidence="2 3" key="1">
    <citation type="submission" date="2015-12" db="EMBL/GenBank/DDBJ databases">
        <title>Dictyostelia acquired genes for synthesis and detection of signals that induce cell-type specialization by lateral gene transfer from prokaryotes.</title>
        <authorList>
            <person name="Gloeckner G."/>
            <person name="Schaap P."/>
        </authorList>
    </citation>
    <scope>NUCLEOTIDE SEQUENCE [LARGE SCALE GENOMIC DNA]</scope>
    <source>
        <strain evidence="2 3">TK</strain>
    </source>
</reference>
<feature type="compositionally biased region" description="Pro residues" evidence="1">
    <location>
        <begin position="530"/>
        <end position="542"/>
    </location>
</feature>
<proteinExistence type="predicted"/>
<keyword evidence="3" id="KW-1185">Reference proteome</keyword>
<organism evidence="2 3">
    <name type="scientific">Tieghemostelium lacteum</name>
    <name type="common">Slime mold</name>
    <name type="synonym">Dictyostelium lacteum</name>
    <dbReference type="NCBI Taxonomy" id="361077"/>
    <lineage>
        <taxon>Eukaryota</taxon>
        <taxon>Amoebozoa</taxon>
        <taxon>Evosea</taxon>
        <taxon>Eumycetozoa</taxon>
        <taxon>Dictyostelia</taxon>
        <taxon>Dictyosteliales</taxon>
        <taxon>Raperosteliaceae</taxon>
        <taxon>Tieghemostelium</taxon>
    </lineage>
</organism>
<comment type="caution">
    <text evidence="2">The sequence shown here is derived from an EMBL/GenBank/DDBJ whole genome shotgun (WGS) entry which is preliminary data.</text>
</comment>
<evidence type="ECO:0000313" key="3">
    <source>
        <dbReference type="Proteomes" id="UP000076078"/>
    </source>
</evidence>
<gene>
    <name evidence="2" type="ORF">DLAC_08284</name>
</gene>